<evidence type="ECO:0000256" key="2">
    <source>
        <dbReference type="ARBA" id="ARBA00022989"/>
    </source>
</evidence>
<feature type="transmembrane region" description="Helical" evidence="4">
    <location>
        <begin position="220"/>
        <end position="241"/>
    </location>
</feature>
<feature type="domain" description="Major facilitator superfamily (MFS) profile" evidence="5">
    <location>
        <begin position="215"/>
        <end position="396"/>
    </location>
</feature>
<name>A0ABP7RZH8_9SPHN</name>
<evidence type="ECO:0000313" key="6">
    <source>
        <dbReference type="EMBL" id="GAA4004282.1"/>
    </source>
</evidence>
<feature type="transmembrane region" description="Helical" evidence="4">
    <location>
        <begin position="16"/>
        <end position="39"/>
    </location>
</feature>
<feature type="transmembrane region" description="Helical" evidence="4">
    <location>
        <begin position="346"/>
        <end position="363"/>
    </location>
</feature>
<dbReference type="Pfam" id="PF07690">
    <property type="entry name" value="MFS_1"/>
    <property type="match status" value="1"/>
</dbReference>
<dbReference type="EMBL" id="BAAAZD010000001">
    <property type="protein sequence ID" value="GAA4004282.1"/>
    <property type="molecule type" value="Genomic_DNA"/>
</dbReference>
<feature type="transmembrane region" description="Helical" evidence="4">
    <location>
        <begin position="110"/>
        <end position="131"/>
    </location>
</feature>
<dbReference type="Gene3D" id="1.20.1250.20">
    <property type="entry name" value="MFS general substrate transporter like domains"/>
    <property type="match status" value="2"/>
</dbReference>
<dbReference type="PANTHER" id="PTHR23528">
    <property type="match status" value="1"/>
</dbReference>
<protein>
    <recommendedName>
        <fullName evidence="5">Major facilitator superfamily (MFS) profile domain-containing protein</fullName>
    </recommendedName>
</protein>
<sequence>MPAEAGGEALQSRRFLWLYALAVAGGAIAYVPFLTILLPTRVTAMAGTGDIALLAYATFAGAVAASVSNITFGWASDVTRARVPWIAAGLVSSCLLLGAFGAVVSASAVILLLVAWQVALNMMLAPLAAWAGDEVPDAQKGTLGGLLSFAPAAGAGAGVLVTAPGLAAADTRLWLVALLVVLCVTPVLLVGRPRTVAISSVEGSVDHARRRPRGEVARMWLARLMVQVSEAALFAYLLFWLRSIDPGMSDAQVAQIFGLILLGAVPLALGAGRWADRHDRPFTPLALCAGTAAIGLLVMAGAPGLGTAIAGYMLFGLAASVFLSLHSAQTLRVLPRARSRGRDLGLFNLTNTAPSLVTPWLTLALVPHFGFTGLFIALAAFAAAATILLIGMSRPV</sequence>
<feature type="transmembrane region" description="Helical" evidence="4">
    <location>
        <begin position="308"/>
        <end position="325"/>
    </location>
</feature>
<dbReference type="PROSITE" id="PS50850">
    <property type="entry name" value="MFS"/>
    <property type="match status" value="1"/>
</dbReference>
<evidence type="ECO:0000259" key="5">
    <source>
        <dbReference type="PROSITE" id="PS50850"/>
    </source>
</evidence>
<keyword evidence="3 4" id="KW-0472">Membrane</keyword>
<dbReference type="RefSeq" id="WP_344709597.1">
    <property type="nucleotide sequence ID" value="NZ_BAAAZD010000001.1"/>
</dbReference>
<evidence type="ECO:0000256" key="4">
    <source>
        <dbReference type="SAM" id="Phobius"/>
    </source>
</evidence>
<feature type="transmembrane region" description="Helical" evidence="4">
    <location>
        <begin position="369"/>
        <end position="390"/>
    </location>
</feature>
<dbReference type="Proteomes" id="UP001501310">
    <property type="component" value="Unassembled WGS sequence"/>
</dbReference>
<dbReference type="SUPFAM" id="SSF103473">
    <property type="entry name" value="MFS general substrate transporter"/>
    <property type="match status" value="1"/>
</dbReference>
<gene>
    <name evidence="6" type="ORF">GCM10022211_15380</name>
</gene>
<keyword evidence="1 4" id="KW-0812">Transmembrane</keyword>
<evidence type="ECO:0000256" key="3">
    <source>
        <dbReference type="ARBA" id="ARBA00023136"/>
    </source>
</evidence>
<feature type="transmembrane region" description="Helical" evidence="4">
    <location>
        <begin position="84"/>
        <end position="104"/>
    </location>
</feature>
<keyword evidence="2 4" id="KW-1133">Transmembrane helix</keyword>
<accession>A0ABP7RZH8</accession>
<feature type="transmembrane region" description="Helical" evidence="4">
    <location>
        <begin position="143"/>
        <end position="167"/>
    </location>
</feature>
<dbReference type="InterPro" id="IPR036259">
    <property type="entry name" value="MFS_trans_sf"/>
</dbReference>
<feature type="transmembrane region" description="Helical" evidence="4">
    <location>
        <begin position="173"/>
        <end position="191"/>
    </location>
</feature>
<dbReference type="PANTHER" id="PTHR23528:SF1">
    <property type="entry name" value="MAJOR FACILITATOR SUPERFAMILY (MFS) PROFILE DOMAIN-CONTAINING PROTEIN"/>
    <property type="match status" value="1"/>
</dbReference>
<dbReference type="InterPro" id="IPR011701">
    <property type="entry name" value="MFS"/>
</dbReference>
<feature type="transmembrane region" description="Helical" evidence="4">
    <location>
        <begin position="282"/>
        <end position="302"/>
    </location>
</feature>
<feature type="transmembrane region" description="Helical" evidence="4">
    <location>
        <begin position="253"/>
        <end position="270"/>
    </location>
</feature>
<organism evidence="6 7">
    <name type="scientific">Sphingomonas humi</name>
    <dbReference type="NCBI Taxonomy" id="335630"/>
    <lineage>
        <taxon>Bacteria</taxon>
        <taxon>Pseudomonadati</taxon>
        <taxon>Pseudomonadota</taxon>
        <taxon>Alphaproteobacteria</taxon>
        <taxon>Sphingomonadales</taxon>
        <taxon>Sphingomonadaceae</taxon>
        <taxon>Sphingomonas</taxon>
    </lineage>
</organism>
<reference evidence="7" key="1">
    <citation type="journal article" date="2019" name="Int. J. Syst. Evol. Microbiol.">
        <title>The Global Catalogue of Microorganisms (GCM) 10K type strain sequencing project: providing services to taxonomists for standard genome sequencing and annotation.</title>
        <authorList>
            <consortium name="The Broad Institute Genomics Platform"/>
            <consortium name="The Broad Institute Genome Sequencing Center for Infectious Disease"/>
            <person name="Wu L."/>
            <person name="Ma J."/>
        </authorList>
    </citation>
    <scope>NUCLEOTIDE SEQUENCE [LARGE SCALE GENOMIC DNA]</scope>
    <source>
        <strain evidence="7">JCM 16603</strain>
    </source>
</reference>
<keyword evidence="7" id="KW-1185">Reference proteome</keyword>
<evidence type="ECO:0000256" key="1">
    <source>
        <dbReference type="ARBA" id="ARBA00022692"/>
    </source>
</evidence>
<proteinExistence type="predicted"/>
<feature type="transmembrane region" description="Helical" evidence="4">
    <location>
        <begin position="51"/>
        <end position="72"/>
    </location>
</feature>
<comment type="caution">
    <text evidence="6">The sequence shown here is derived from an EMBL/GenBank/DDBJ whole genome shotgun (WGS) entry which is preliminary data.</text>
</comment>
<evidence type="ECO:0000313" key="7">
    <source>
        <dbReference type="Proteomes" id="UP001501310"/>
    </source>
</evidence>
<dbReference type="InterPro" id="IPR020846">
    <property type="entry name" value="MFS_dom"/>
</dbReference>